<dbReference type="Proteomes" id="UP000319771">
    <property type="component" value="Unassembled WGS sequence"/>
</dbReference>
<reference evidence="1 2" key="1">
    <citation type="journal article" date="2019" name="Nat. Microbiol.">
        <title>Mediterranean grassland soil C-N compound turnover is dependent on rainfall and depth, and is mediated by genomically divergent microorganisms.</title>
        <authorList>
            <person name="Diamond S."/>
            <person name="Andeer P.F."/>
            <person name="Li Z."/>
            <person name="Crits-Christoph A."/>
            <person name="Burstein D."/>
            <person name="Anantharaman K."/>
            <person name="Lane K.R."/>
            <person name="Thomas B.C."/>
            <person name="Pan C."/>
            <person name="Northen T.R."/>
            <person name="Banfield J.F."/>
        </authorList>
    </citation>
    <scope>NUCLEOTIDE SEQUENCE [LARGE SCALE GENOMIC DNA]</scope>
    <source>
        <strain evidence="1">WS_11</strain>
    </source>
</reference>
<proteinExistence type="predicted"/>
<comment type="caution">
    <text evidence="1">The sequence shown here is derived from an EMBL/GenBank/DDBJ whole genome shotgun (WGS) entry which is preliminary data.</text>
</comment>
<dbReference type="EMBL" id="VBPB01000274">
    <property type="protein sequence ID" value="TMQ69835.1"/>
    <property type="molecule type" value="Genomic_DNA"/>
</dbReference>
<name>A0A538U1P0_UNCEI</name>
<gene>
    <name evidence="1" type="ORF">E6K81_13990</name>
</gene>
<dbReference type="AlphaFoldDB" id="A0A538U1P0"/>
<dbReference type="InterPro" id="IPR026444">
    <property type="entry name" value="Secre_tail"/>
</dbReference>
<accession>A0A538U1P0</accession>
<evidence type="ECO:0000313" key="1">
    <source>
        <dbReference type="EMBL" id="TMQ69835.1"/>
    </source>
</evidence>
<evidence type="ECO:0000313" key="2">
    <source>
        <dbReference type="Proteomes" id="UP000319771"/>
    </source>
</evidence>
<organism evidence="1 2">
    <name type="scientific">Eiseniibacteriota bacterium</name>
    <dbReference type="NCBI Taxonomy" id="2212470"/>
    <lineage>
        <taxon>Bacteria</taxon>
        <taxon>Candidatus Eiseniibacteriota</taxon>
    </lineage>
</organism>
<dbReference type="NCBIfam" id="TIGR04183">
    <property type="entry name" value="Por_Secre_tail"/>
    <property type="match status" value="1"/>
</dbReference>
<sequence length="360" mass="37960">MNQYGDFLLGYSQFGSGIHPSAAYSVHVALDGLGTLRDPFIYKAGEDYYHKTFSTTTGRNRWGDFTTAQVDPSDDRTLWVLQEYGKNRVGADDGNTGSNGSKWASYWASVGTLGTYTITATPGPNGAISPGGAVSVPQGGSQTFNILPNACYQTSDVVVDGSSVGTPASYSFTNVQANHTISASFSQTSVTITSSAGAHGSISPLGATPVPCGSNQSYTITPDPNYVVSELLIDSAPVTPSQNYTFNNVTAPHTIDASFDGPVAVEDTPAHFALGPVIPNPMRRSAQVTFGLATAAKVRVSIVDLQGRELALLAEGSYPAGWHVATWNGRTAGNPAGSGLYFMRYQLGSQVLTRKFTLTR</sequence>
<dbReference type="Gene3D" id="2.60.40.4070">
    <property type="match status" value="1"/>
</dbReference>
<protein>
    <submittedName>
        <fullName evidence="1">T9SS type A sorting domain-containing protein</fullName>
    </submittedName>
</protein>